<evidence type="ECO:0000256" key="1">
    <source>
        <dbReference type="SAM" id="MobiDB-lite"/>
    </source>
</evidence>
<organism evidence="2">
    <name type="scientific">Percursaria percursa</name>
    <dbReference type="NCBI Taxonomy" id="153906"/>
    <lineage>
        <taxon>Eukaryota</taxon>
        <taxon>Viridiplantae</taxon>
        <taxon>Chlorophyta</taxon>
        <taxon>core chlorophytes</taxon>
        <taxon>Ulvophyceae</taxon>
        <taxon>OUU clade</taxon>
        <taxon>Ulvales</taxon>
        <taxon>Kornmanniaceae</taxon>
        <taxon>Percursaria</taxon>
    </lineage>
</organism>
<dbReference type="EMBL" id="MZ911851">
    <property type="protein sequence ID" value="UCS09814.1"/>
    <property type="molecule type" value="Genomic_DNA"/>
</dbReference>
<protein>
    <submittedName>
        <fullName evidence="2">Ribosomal protein S2</fullName>
    </submittedName>
</protein>
<feature type="compositionally biased region" description="Basic and acidic residues" evidence="1">
    <location>
        <begin position="518"/>
        <end position="557"/>
    </location>
</feature>
<sequence>MIYIINNNTTHSYSAYSTRPNNIYSALLKTKLNTIGLKFRNTGLELELEPLELITNKPGFETNSHYLFQTKQLLCWGPDLAFFNLRNTFSNILKALQVCWSAVRNNKKILFVNGNDSIDASSMLVNAWLTQQYKRDQMPRKLGNISKKFIEYSNRMDLNRKDSTLRFNNILFNNLNSFLNSCSVFLPDFVENQTVIKNQSFFNCVGTRPSVYFNSTEYNQNGFFLGPFTGLTKEAYGKEARPKTEVPDISTLKLKTTKTQKSLLQYSAAESVSKKNLITELYKLKIKAKNAIRLQVKEAQTLHLQVATEMAAPLVGFLTNTKTGFVISQNLLNQDFYDQCQSLYFNGTPNKLSKNPVFYSKTSQANTFNTTIKDNCKEIKGVHSWAAEVYSQHYLPFSFYIRPVFNSCMNNTTSAVYTKQRTVKQNLFGSVFAWRLKGQHPSSLFYSKFKIFDQRNKKSFALFKMALKSSSSFFINKKIVSTRPIVLCNNTNSFFKFCSLLLNLNQVVLQKARSEAKKSEAKKSEAKKSEAKKSEAKKSEAKKSEAKDQKDQKERSVLKNSKSNNIYSATTNKEVPGVFYKKYFLHHKKLASKLSANNIIEHFYIKRFYQSINNNTTYKNKQKKKYTRSNTFSRFLVLQKSSFRNKQITRLYKGTYNKQITKNYKYPEKKNYYDKFVTSNQFKQYQMFAKSPYVNNKLADIIFFINPEKNQSLVKQANFLKIPTIGVISGTTNKDSNLGRQSCSHYSLNNLVNYPILGNPSSSFFIYTVIGVFIKTLRSRP</sequence>
<reference evidence="2" key="1">
    <citation type="submission" date="2021-08" db="EMBL/GenBank/DDBJ databases">
        <authorList>
            <person name="Liu F."/>
            <person name="Iii J.T.M."/>
            <person name="Wang H."/>
        </authorList>
    </citation>
    <scope>NUCLEOTIDE SEQUENCE</scope>
</reference>
<dbReference type="InterPro" id="IPR023591">
    <property type="entry name" value="Ribosomal_uS2_flav_dom_sf"/>
</dbReference>
<proteinExistence type="predicted"/>
<dbReference type="Gene3D" id="3.40.50.10490">
    <property type="entry name" value="Glucose-6-phosphate isomerase like protein, domain 1"/>
    <property type="match status" value="1"/>
</dbReference>
<geneLocation type="mitochondrion" evidence="2"/>
<evidence type="ECO:0000313" key="2">
    <source>
        <dbReference type="EMBL" id="UCS09814.1"/>
    </source>
</evidence>
<dbReference type="SUPFAM" id="SSF52313">
    <property type="entry name" value="Ribosomal protein S2"/>
    <property type="match status" value="1"/>
</dbReference>
<dbReference type="GO" id="GO:0005840">
    <property type="term" value="C:ribosome"/>
    <property type="evidence" value="ECO:0007669"/>
    <property type="project" value="UniProtKB-KW"/>
</dbReference>
<accession>A0A8K1JCB0</accession>
<feature type="region of interest" description="Disordered" evidence="1">
    <location>
        <begin position="518"/>
        <end position="563"/>
    </location>
</feature>
<keyword evidence="2" id="KW-0689">Ribosomal protein</keyword>
<keyword evidence="2" id="KW-0687">Ribonucleoprotein</keyword>
<gene>
    <name evidence="2" type="primary">rps2</name>
</gene>
<dbReference type="AlphaFoldDB" id="A0A8K1JCB0"/>
<keyword evidence="2" id="KW-0496">Mitochondrion</keyword>
<name>A0A8K1JCB0_9CHLO</name>